<evidence type="ECO:0000313" key="4">
    <source>
        <dbReference type="Proteomes" id="UP000807115"/>
    </source>
</evidence>
<reference evidence="3" key="2">
    <citation type="submission" date="2020-10" db="EMBL/GenBank/DDBJ databases">
        <authorList>
            <person name="Cooper E.A."/>
            <person name="Brenton Z.W."/>
            <person name="Flinn B.S."/>
            <person name="Jenkins J."/>
            <person name="Shu S."/>
            <person name="Flowers D."/>
            <person name="Luo F."/>
            <person name="Wang Y."/>
            <person name="Xia P."/>
            <person name="Barry K."/>
            <person name="Daum C."/>
            <person name="Lipzen A."/>
            <person name="Yoshinaga Y."/>
            <person name="Schmutz J."/>
            <person name="Saski C."/>
            <person name="Vermerris W."/>
            <person name="Kresovich S."/>
        </authorList>
    </citation>
    <scope>NUCLEOTIDE SEQUENCE</scope>
</reference>
<dbReference type="AlphaFoldDB" id="A0A921R3Z6"/>
<accession>A0A921R3Z6</accession>
<dbReference type="Proteomes" id="UP000807115">
    <property type="component" value="Chromosome 4"/>
</dbReference>
<gene>
    <name evidence="3" type="ORF">BDA96_04G134800</name>
</gene>
<dbReference type="SUPFAM" id="SSF81383">
    <property type="entry name" value="F-box domain"/>
    <property type="match status" value="1"/>
</dbReference>
<name>A0A921R3Z6_SORBI</name>
<evidence type="ECO:0000256" key="1">
    <source>
        <dbReference type="SAM" id="MobiDB-lite"/>
    </source>
</evidence>
<proteinExistence type="predicted"/>
<dbReference type="EMBL" id="CM027683">
    <property type="protein sequence ID" value="KAG0532760.1"/>
    <property type="molecule type" value="Genomic_DNA"/>
</dbReference>
<dbReference type="PANTHER" id="PTHR33784">
    <property type="entry name" value="OS05G0482100 PROTEIN"/>
    <property type="match status" value="1"/>
</dbReference>
<dbReference type="Pfam" id="PF12937">
    <property type="entry name" value="F-box-like"/>
    <property type="match status" value="1"/>
</dbReference>
<evidence type="ECO:0000313" key="3">
    <source>
        <dbReference type="EMBL" id="KAG0532760.1"/>
    </source>
</evidence>
<comment type="caution">
    <text evidence="3">The sequence shown here is derived from an EMBL/GenBank/DDBJ whole genome shotgun (WGS) entry which is preliminary data.</text>
</comment>
<evidence type="ECO:0000259" key="2">
    <source>
        <dbReference type="PROSITE" id="PS50181"/>
    </source>
</evidence>
<dbReference type="PANTHER" id="PTHR33784:SF50">
    <property type="entry name" value="F-BOX DOMAIN-CONTAINING PROTEIN"/>
    <property type="match status" value="1"/>
</dbReference>
<dbReference type="InterPro" id="IPR040338">
    <property type="entry name" value="At1g67623-like"/>
</dbReference>
<sequence>MADRRVVAAIFLTMLPDELLAEIFVAVVVGSVLPARDFLRLRRVCSHFRRICNEAHVLRRLPLRKIRYGLRRRSYAQEIMERRFFDAGHKEALYYEGMVRLLKDPRHPVPGVALVKHAADLGNSCACYFMAILRYHFNPADHQSNKSASAHRRPGLEEDGRTAACLRCASSSMMTSTTLRARATFANVTTHRPCSSTIPTSAYGSNAGAGVTRGRPSGTAAQSAASAMSSTSGRGLSGTT</sequence>
<organism evidence="3 4">
    <name type="scientific">Sorghum bicolor</name>
    <name type="common">Sorghum</name>
    <name type="synonym">Sorghum vulgare</name>
    <dbReference type="NCBI Taxonomy" id="4558"/>
    <lineage>
        <taxon>Eukaryota</taxon>
        <taxon>Viridiplantae</taxon>
        <taxon>Streptophyta</taxon>
        <taxon>Embryophyta</taxon>
        <taxon>Tracheophyta</taxon>
        <taxon>Spermatophyta</taxon>
        <taxon>Magnoliopsida</taxon>
        <taxon>Liliopsida</taxon>
        <taxon>Poales</taxon>
        <taxon>Poaceae</taxon>
        <taxon>PACMAD clade</taxon>
        <taxon>Panicoideae</taxon>
        <taxon>Andropogonodae</taxon>
        <taxon>Andropogoneae</taxon>
        <taxon>Sorghinae</taxon>
        <taxon>Sorghum</taxon>
    </lineage>
</organism>
<reference evidence="3" key="1">
    <citation type="journal article" date="2019" name="BMC Genomics">
        <title>A new reference genome for Sorghum bicolor reveals high levels of sequence similarity between sweet and grain genotypes: implications for the genetics of sugar metabolism.</title>
        <authorList>
            <person name="Cooper E.A."/>
            <person name="Brenton Z.W."/>
            <person name="Flinn B.S."/>
            <person name="Jenkins J."/>
            <person name="Shu S."/>
            <person name="Flowers D."/>
            <person name="Luo F."/>
            <person name="Wang Y."/>
            <person name="Xia P."/>
            <person name="Barry K."/>
            <person name="Daum C."/>
            <person name="Lipzen A."/>
            <person name="Yoshinaga Y."/>
            <person name="Schmutz J."/>
            <person name="Saski C."/>
            <person name="Vermerris W."/>
            <person name="Kresovich S."/>
        </authorList>
    </citation>
    <scope>NUCLEOTIDE SEQUENCE</scope>
</reference>
<protein>
    <recommendedName>
        <fullName evidence="2">F-box domain-containing protein</fullName>
    </recommendedName>
</protein>
<dbReference type="InterPro" id="IPR036047">
    <property type="entry name" value="F-box-like_dom_sf"/>
</dbReference>
<dbReference type="CDD" id="cd09917">
    <property type="entry name" value="F-box_SF"/>
    <property type="match status" value="1"/>
</dbReference>
<feature type="domain" description="F-box" evidence="2">
    <location>
        <begin position="9"/>
        <end position="61"/>
    </location>
</feature>
<feature type="compositionally biased region" description="Low complexity" evidence="1">
    <location>
        <begin position="217"/>
        <end position="240"/>
    </location>
</feature>
<dbReference type="PROSITE" id="PS50181">
    <property type="entry name" value="FBOX"/>
    <property type="match status" value="1"/>
</dbReference>
<dbReference type="InterPro" id="IPR001810">
    <property type="entry name" value="F-box_dom"/>
</dbReference>
<feature type="region of interest" description="Disordered" evidence="1">
    <location>
        <begin position="205"/>
        <end position="240"/>
    </location>
</feature>
<dbReference type="Gene3D" id="1.20.1280.50">
    <property type="match status" value="1"/>
</dbReference>